<keyword evidence="1" id="KW-0808">Transferase</keyword>
<keyword evidence="1" id="KW-0489">Methyltransferase</keyword>
<dbReference type="Gene3D" id="3.40.50.150">
    <property type="entry name" value="Vaccinia Virus protein VP39"/>
    <property type="match status" value="1"/>
</dbReference>
<dbReference type="Pfam" id="PF06080">
    <property type="entry name" value="DUF938"/>
    <property type="match status" value="1"/>
</dbReference>
<keyword evidence="2" id="KW-1185">Reference proteome</keyword>
<dbReference type="EMBL" id="BPFH01000007">
    <property type="protein sequence ID" value="GIT96693.1"/>
    <property type="molecule type" value="Genomic_DNA"/>
</dbReference>
<dbReference type="SUPFAM" id="SSF53335">
    <property type="entry name" value="S-adenosyl-L-methionine-dependent methyltransferases"/>
    <property type="match status" value="1"/>
</dbReference>
<reference evidence="1 2" key="1">
    <citation type="submission" date="2021-05" db="EMBL/GenBank/DDBJ databases">
        <title>Bacteria Genome sequencing.</title>
        <authorList>
            <person name="Takabe Y."/>
            <person name="Nakajima Y."/>
            <person name="Suzuki S."/>
            <person name="Shiozaki T."/>
        </authorList>
    </citation>
    <scope>NUCLEOTIDE SEQUENCE [LARGE SCALE GENOMIC DNA]</scope>
    <source>
        <strain evidence="1 2">AI_62</strain>
    </source>
</reference>
<dbReference type="RefSeq" id="WP_255576497.1">
    <property type="nucleotide sequence ID" value="NZ_BPFH01000007.1"/>
</dbReference>
<proteinExistence type="predicted"/>
<dbReference type="PANTHER" id="PTHR20974">
    <property type="entry name" value="UPF0585 PROTEIN CG18661"/>
    <property type="match status" value="1"/>
</dbReference>
<protein>
    <submittedName>
        <fullName evidence="1">Methyltransferase</fullName>
    </submittedName>
</protein>
<name>A0ABQ4NQP3_9RHOB</name>
<organism evidence="1 2">
    <name type="scientific">Jannaschia pagri</name>
    <dbReference type="NCBI Taxonomy" id="2829797"/>
    <lineage>
        <taxon>Bacteria</taxon>
        <taxon>Pseudomonadati</taxon>
        <taxon>Pseudomonadota</taxon>
        <taxon>Alphaproteobacteria</taxon>
        <taxon>Rhodobacterales</taxon>
        <taxon>Roseobacteraceae</taxon>
        <taxon>Jannaschia</taxon>
    </lineage>
</organism>
<dbReference type="InterPro" id="IPR029063">
    <property type="entry name" value="SAM-dependent_MTases_sf"/>
</dbReference>
<dbReference type="InterPro" id="IPR010342">
    <property type="entry name" value="DUF938"/>
</dbReference>
<dbReference type="PANTHER" id="PTHR20974:SF0">
    <property type="entry name" value="UPF0585 PROTEIN CG18661"/>
    <property type="match status" value="1"/>
</dbReference>
<comment type="caution">
    <text evidence="1">The sequence shown here is derived from an EMBL/GenBank/DDBJ whole genome shotgun (WGS) entry which is preliminary data.</text>
</comment>
<dbReference type="GO" id="GO:0032259">
    <property type="term" value="P:methylation"/>
    <property type="evidence" value="ECO:0007669"/>
    <property type="project" value="UniProtKB-KW"/>
</dbReference>
<sequence length="218" mass="22697">MKRSIVTPDGVREADANGLMCAAAATRNLQPILEGLLPHLPRAGDVLELASGTGQHIAALAAHRPDLTFHPTDADAARRDAIDARCQGLPNVAPAGDLDVGVPGWAVAGAAQAILIVNLLHLISDGELSVLLDQAERALSDGGLLAIYGPFLRDGEATSDGDRRFDADLRAQDGAIGYKDIGDLQTVLTVLGFDIRIQDMPANNLMILAQKATSGGGL</sequence>
<dbReference type="GO" id="GO:0008168">
    <property type="term" value="F:methyltransferase activity"/>
    <property type="evidence" value="ECO:0007669"/>
    <property type="project" value="UniProtKB-KW"/>
</dbReference>
<evidence type="ECO:0000313" key="2">
    <source>
        <dbReference type="Proteomes" id="UP000786693"/>
    </source>
</evidence>
<gene>
    <name evidence="1" type="ORF">JANAI62_33160</name>
</gene>
<dbReference type="Proteomes" id="UP000786693">
    <property type="component" value="Unassembled WGS sequence"/>
</dbReference>
<evidence type="ECO:0000313" key="1">
    <source>
        <dbReference type="EMBL" id="GIT96693.1"/>
    </source>
</evidence>
<accession>A0ABQ4NQP3</accession>